<dbReference type="Proteomes" id="UP000252519">
    <property type="component" value="Unassembled WGS sequence"/>
</dbReference>
<accession>A0A368G5D5</accession>
<reference evidence="2 3" key="1">
    <citation type="submission" date="2014-10" db="EMBL/GenBank/DDBJ databases">
        <title>Draft genome of the hookworm Ancylostoma caninum.</title>
        <authorList>
            <person name="Mitreva M."/>
        </authorList>
    </citation>
    <scope>NUCLEOTIDE SEQUENCE [LARGE SCALE GENOMIC DNA]</scope>
    <source>
        <strain evidence="2 3">Baltimore</strain>
    </source>
</reference>
<evidence type="ECO:0000256" key="1">
    <source>
        <dbReference type="SAM" id="Coils"/>
    </source>
</evidence>
<feature type="coiled-coil region" evidence="1">
    <location>
        <begin position="62"/>
        <end position="89"/>
    </location>
</feature>
<protein>
    <submittedName>
        <fullName evidence="2">Uncharacterized protein</fullName>
    </submittedName>
</protein>
<keyword evidence="3" id="KW-1185">Reference proteome</keyword>
<evidence type="ECO:0000313" key="3">
    <source>
        <dbReference type="Proteomes" id="UP000252519"/>
    </source>
</evidence>
<evidence type="ECO:0000313" key="2">
    <source>
        <dbReference type="EMBL" id="RCN38509.1"/>
    </source>
</evidence>
<comment type="caution">
    <text evidence="2">The sequence shown here is derived from an EMBL/GenBank/DDBJ whole genome shotgun (WGS) entry which is preliminary data.</text>
</comment>
<name>A0A368G5D5_ANCCA</name>
<sequence>MLASPVVESVRQLIETTRKNRRLTKQNEKFLNESAAWYEEKSFLEKQFNGVFQQIKDKDAAAESLLGELREKDDKIAVLEKRVADLLRSISEHPAEEASEAAVELILDKKVTFDFANCNGLGLYMLYWSVHGYKA</sequence>
<dbReference type="EMBL" id="JOJR01000395">
    <property type="protein sequence ID" value="RCN38509.1"/>
    <property type="molecule type" value="Genomic_DNA"/>
</dbReference>
<dbReference type="AlphaFoldDB" id="A0A368G5D5"/>
<organism evidence="2 3">
    <name type="scientific">Ancylostoma caninum</name>
    <name type="common">Dog hookworm</name>
    <dbReference type="NCBI Taxonomy" id="29170"/>
    <lineage>
        <taxon>Eukaryota</taxon>
        <taxon>Metazoa</taxon>
        <taxon>Ecdysozoa</taxon>
        <taxon>Nematoda</taxon>
        <taxon>Chromadorea</taxon>
        <taxon>Rhabditida</taxon>
        <taxon>Rhabditina</taxon>
        <taxon>Rhabditomorpha</taxon>
        <taxon>Strongyloidea</taxon>
        <taxon>Ancylostomatidae</taxon>
        <taxon>Ancylostomatinae</taxon>
        <taxon>Ancylostoma</taxon>
    </lineage>
</organism>
<proteinExistence type="predicted"/>
<dbReference type="STRING" id="29170.A0A368G5D5"/>
<dbReference type="OrthoDB" id="5825916at2759"/>
<keyword evidence="1" id="KW-0175">Coiled coil</keyword>
<gene>
    <name evidence="2" type="ORF">ANCCAN_15584</name>
</gene>